<dbReference type="Pfam" id="PF08797">
    <property type="entry name" value="HIRAN"/>
    <property type="match status" value="1"/>
</dbReference>
<name>A0A086PBN0_SPHHM</name>
<evidence type="ECO:0000256" key="2">
    <source>
        <dbReference type="ARBA" id="ARBA00022801"/>
    </source>
</evidence>
<keyword evidence="1" id="KW-0479">Metal-binding</keyword>
<dbReference type="Proteomes" id="UP000024284">
    <property type="component" value="Unassembled WGS sequence"/>
</dbReference>
<dbReference type="eggNOG" id="ENOG502ZKGT">
    <property type="taxonomic scope" value="Bacteria"/>
</dbReference>
<proteinExistence type="predicted"/>
<dbReference type="OrthoDB" id="7432909at2"/>
<dbReference type="AlphaFoldDB" id="A0A086PBN0"/>
<comment type="caution">
    <text evidence="5">The sequence shown here is derived from an EMBL/GenBank/DDBJ whole genome shotgun (WGS) entry which is preliminary data.</text>
</comment>
<dbReference type="PATRIC" id="fig|1219045.3.peg.1362"/>
<evidence type="ECO:0000313" key="6">
    <source>
        <dbReference type="Proteomes" id="UP000024284"/>
    </source>
</evidence>
<dbReference type="GO" id="GO:0016818">
    <property type="term" value="F:hydrolase activity, acting on acid anhydrides, in phosphorus-containing anhydrides"/>
    <property type="evidence" value="ECO:0007669"/>
    <property type="project" value="InterPro"/>
</dbReference>
<evidence type="ECO:0000259" key="4">
    <source>
        <dbReference type="Pfam" id="PF08797"/>
    </source>
</evidence>
<feature type="domain" description="HIRAN" evidence="4">
    <location>
        <begin position="16"/>
        <end position="80"/>
    </location>
</feature>
<evidence type="ECO:0000256" key="3">
    <source>
        <dbReference type="SAM" id="MobiDB-lite"/>
    </source>
</evidence>
<dbReference type="RefSeq" id="WP_037463850.1">
    <property type="nucleotide sequence ID" value="NZ_BCZD01000038.1"/>
</dbReference>
<sequence>MPQELSLAVVGALHPNADGTNRLFEIRMLNFGDPISLVLEPNNKADNSAVAVYSFRGLQIGYLSAERCGWIGSKISQGQDVRAIFQAATKEGAIIRVHLDGGTPTLPPPPPASVAGHEALHESEADRDSGFWPDYIPPDD</sequence>
<dbReference type="Gene3D" id="3.30.70.2330">
    <property type="match status" value="1"/>
</dbReference>
<keyword evidence="6" id="KW-1185">Reference proteome</keyword>
<dbReference type="GO" id="GO:0003676">
    <property type="term" value="F:nucleic acid binding"/>
    <property type="evidence" value="ECO:0007669"/>
    <property type="project" value="InterPro"/>
</dbReference>
<evidence type="ECO:0000313" key="5">
    <source>
        <dbReference type="EMBL" id="KFG90798.1"/>
    </source>
</evidence>
<organism evidence="5 6">
    <name type="scientific">Sphingobium herbicidovorans (strain ATCC 700291 / DSM 11019 / CCUG 56400 / KCTC 2939 / LMG 18315 / NBRC 16415 / MH)</name>
    <name type="common">Sphingomonas herbicidovorans</name>
    <dbReference type="NCBI Taxonomy" id="1219045"/>
    <lineage>
        <taxon>Bacteria</taxon>
        <taxon>Pseudomonadati</taxon>
        <taxon>Pseudomonadota</taxon>
        <taxon>Alphaproteobacteria</taxon>
        <taxon>Sphingomonadales</taxon>
        <taxon>Sphingomonadaceae</taxon>
        <taxon>Sphingobium</taxon>
    </lineage>
</organism>
<accession>A0A086PBN0</accession>
<dbReference type="EMBL" id="JFZA02000010">
    <property type="protein sequence ID" value="KFG90798.1"/>
    <property type="molecule type" value="Genomic_DNA"/>
</dbReference>
<feature type="compositionally biased region" description="Basic and acidic residues" evidence="3">
    <location>
        <begin position="118"/>
        <end position="129"/>
    </location>
</feature>
<dbReference type="GO" id="GO:0008270">
    <property type="term" value="F:zinc ion binding"/>
    <property type="evidence" value="ECO:0007669"/>
    <property type="project" value="InterPro"/>
</dbReference>
<protein>
    <recommendedName>
        <fullName evidence="4">HIRAN domain-containing protein</fullName>
    </recommendedName>
</protein>
<dbReference type="InterPro" id="IPR014905">
    <property type="entry name" value="HIRAN"/>
</dbReference>
<evidence type="ECO:0000256" key="1">
    <source>
        <dbReference type="ARBA" id="ARBA00022723"/>
    </source>
</evidence>
<reference evidence="5" key="1">
    <citation type="submission" date="2014-08" db="EMBL/GenBank/DDBJ databases">
        <title>Draft genome sequences of Sphingobium herbicidovorans.</title>
        <authorList>
            <person name="Gan H.M."/>
            <person name="Gan H.Y."/>
            <person name="Savka M.A."/>
        </authorList>
    </citation>
    <scope>NUCLEOTIDE SEQUENCE [LARGE SCALE GENOMIC DNA]</scope>
    <source>
        <strain evidence="5">NBRC 16415</strain>
    </source>
</reference>
<keyword evidence="2" id="KW-0378">Hydrolase</keyword>
<feature type="region of interest" description="Disordered" evidence="3">
    <location>
        <begin position="99"/>
        <end position="140"/>
    </location>
</feature>
<gene>
    <name evidence="5" type="ORF">BV98_001329</name>
</gene>